<comment type="similarity">
    <text evidence="1">Belongs to the peroxiredoxin family. AhpC/Prx1 subfamily.</text>
</comment>
<evidence type="ECO:0000256" key="3">
    <source>
        <dbReference type="ARBA" id="ARBA00013021"/>
    </source>
</evidence>
<reference evidence="12" key="1">
    <citation type="submission" date="2022-10" db="EMBL/GenBank/DDBJ databases">
        <title>Roseovarius pelagicus sp. nov., isolated from Arctic seawater.</title>
        <authorList>
            <person name="Hong Y.W."/>
            <person name="Hwang C.Y."/>
        </authorList>
    </citation>
    <scope>NUCLEOTIDE SEQUENCE</scope>
    <source>
        <strain evidence="12">HL-MP18</strain>
    </source>
</reference>
<feature type="domain" description="Thioredoxin" evidence="11">
    <location>
        <begin position="35"/>
        <end position="191"/>
    </location>
</feature>
<evidence type="ECO:0000256" key="9">
    <source>
        <dbReference type="ARBA" id="ARBA00032077"/>
    </source>
</evidence>
<dbReference type="InterPro" id="IPR000866">
    <property type="entry name" value="AhpC/TSA"/>
</dbReference>
<dbReference type="RefSeq" id="WP_263048859.1">
    <property type="nucleotide sequence ID" value="NZ_CP106738.1"/>
</dbReference>
<dbReference type="InterPro" id="IPR024706">
    <property type="entry name" value="Peroxiredoxin_AhpC-typ"/>
</dbReference>
<keyword evidence="13" id="KW-1185">Reference proteome</keyword>
<keyword evidence="5" id="KW-0575">Peroxidase</keyword>
<name>A0ABY6DF55_9RHOB</name>
<evidence type="ECO:0000256" key="1">
    <source>
        <dbReference type="ARBA" id="ARBA00009796"/>
    </source>
</evidence>
<dbReference type="Gene3D" id="3.40.30.10">
    <property type="entry name" value="Glutaredoxin"/>
    <property type="match status" value="1"/>
</dbReference>
<gene>
    <name evidence="12" type="ORF">N7U68_08720</name>
</gene>
<comment type="subunit">
    <text evidence="2">Homodimer; disulfide-linked, upon oxidation. 5 homodimers assemble to form a ring-like decamer.</text>
</comment>
<evidence type="ECO:0000256" key="8">
    <source>
        <dbReference type="ARBA" id="ARBA00023284"/>
    </source>
</evidence>
<dbReference type="PANTHER" id="PTHR10681">
    <property type="entry name" value="THIOREDOXIN PEROXIDASE"/>
    <property type="match status" value="1"/>
</dbReference>
<evidence type="ECO:0000256" key="6">
    <source>
        <dbReference type="ARBA" id="ARBA00022862"/>
    </source>
</evidence>
<evidence type="ECO:0000256" key="5">
    <source>
        <dbReference type="ARBA" id="ARBA00022559"/>
    </source>
</evidence>
<evidence type="ECO:0000256" key="7">
    <source>
        <dbReference type="ARBA" id="ARBA00023002"/>
    </source>
</evidence>
<sequence>MSLQELFMPQDNTSDDASNVIDLPKSYRKTVSWSPKLGDIAPNITCQSTHGRIDFHTWAEGMWTVVCSYPLKRAGVSDTELVGMEMQRGEFEERGAQVLGITPCGLNTNINWLAEVGELFNTSIKTPLVCDERGEICSAMGAQHENAPFEPTVRKTMIFDPAMRLRWVSEYPSNVGRSVEEILRVLDALQLFDTQELGTPMDWIAGEPAIVPPTVSTATARKKYGDSVNEVTPRIRTVIPLKK</sequence>
<keyword evidence="7" id="KW-0560">Oxidoreductase</keyword>
<keyword evidence="8" id="KW-0676">Redox-active center</keyword>
<dbReference type="InterPro" id="IPR050217">
    <property type="entry name" value="Peroxiredoxin"/>
</dbReference>
<dbReference type="Pfam" id="PF00578">
    <property type="entry name" value="AhpC-TSA"/>
    <property type="match status" value="1"/>
</dbReference>
<dbReference type="EC" id="1.11.1.26" evidence="3"/>
<dbReference type="InterPro" id="IPR013766">
    <property type="entry name" value="Thioredoxin_domain"/>
</dbReference>
<proteinExistence type="inferred from homology"/>
<dbReference type="PIRSF" id="PIRSF000239">
    <property type="entry name" value="AHPC"/>
    <property type="match status" value="1"/>
</dbReference>
<evidence type="ECO:0000313" key="12">
    <source>
        <dbReference type="EMBL" id="UXX84700.1"/>
    </source>
</evidence>
<evidence type="ECO:0000313" key="13">
    <source>
        <dbReference type="Proteomes" id="UP001064087"/>
    </source>
</evidence>
<dbReference type="SUPFAM" id="SSF52833">
    <property type="entry name" value="Thioredoxin-like"/>
    <property type="match status" value="1"/>
</dbReference>
<accession>A0ABY6DF55</accession>
<dbReference type="EMBL" id="CP106738">
    <property type="protein sequence ID" value="UXX84700.1"/>
    <property type="molecule type" value="Genomic_DNA"/>
</dbReference>
<comment type="catalytic activity">
    <reaction evidence="10">
        <text>a hydroperoxide + NADH + H(+) = an alcohol + NAD(+) + H2O</text>
        <dbReference type="Rhea" id="RHEA:62628"/>
        <dbReference type="ChEBI" id="CHEBI:15377"/>
        <dbReference type="ChEBI" id="CHEBI:15378"/>
        <dbReference type="ChEBI" id="CHEBI:30879"/>
        <dbReference type="ChEBI" id="CHEBI:35924"/>
        <dbReference type="ChEBI" id="CHEBI:57540"/>
        <dbReference type="ChEBI" id="CHEBI:57945"/>
        <dbReference type="EC" id="1.11.1.26"/>
    </reaction>
</comment>
<dbReference type="PROSITE" id="PS51352">
    <property type="entry name" value="THIOREDOXIN_2"/>
    <property type="match status" value="1"/>
</dbReference>
<keyword evidence="6" id="KW-0049">Antioxidant</keyword>
<dbReference type="Pfam" id="PF10417">
    <property type="entry name" value="1-cysPrx_C"/>
    <property type="match status" value="1"/>
</dbReference>
<evidence type="ECO:0000256" key="10">
    <source>
        <dbReference type="ARBA" id="ARBA00047572"/>
    </source>
</evidence>
<dbReference type="PANTHER" id="PTHR10681:SF121">
    <property type="entry name" value="ALKYL HYDROPEROXIDE REDUCTASE C"/>
    <property type="match status" value="1"/>
</dbReference>
<organism evidence="12 13">
    <name type="scientific">Roseovarius pelagicus</name>
    <dbReference type="NCBI Taxonomy" id="2980108"/>
    <lineage>
        <taxon>Bacteria</taxon>
        <taxon>Pseudomonadati</taxon>
        <taxon>Pseudomonadota</taxon>
        <taxon>Alphaproteobacteria</taxon>
        <taxon>Rhodobacterales</taxon>
        <taxon>Roseobacteraceae</taxon>
        <taxon>Roseovarius</taxon>
    </lineage>
</organism>
<protein>
    <recommendedName>
        <fullName evidence="4">Alkyl hydroperoxide reductase C</fullName>
        <ecNumber evidence="3">1.11.1.26</ecNumber>
    </recommendedName>
    <alternativeName>
        <fullName evidence="9">Peroxiredoxin</fullName>
    </alternativeName>
</protein>
<evidence type="ECO:0000256" key="4">
    <source>
        <dbReference type="ARBA" id="ARBA00017462"/>
    </source>
</evidence>
<evidence type="ECO:0000256" key="2">
    <source>
        <dbReference type="ARBA" id="ARBA00011654"/>
    </source>
</evidence>
<evidence type="ECO:0000259" key="11">
    <source>
        <dbReference type="PROSITE" id="PS51352"/>
    </source>
</evidence>
<dbReference type="Proteomes" id="UP001064087">
    <property type="component" value="Chromosome"/>
</dbReference>
<dbReference type="InterPro" id="IPR019479">
    <property type="entry name" value="Peroxiredoxin_C"/>
</dbReference>
<dbReference type="Gene3D" id="3.30.1020.10">
    <property type="entry name" value="Antioxidant, Horf6, Chain A, domain2"/>
    <property type="match status" value="1"/>
</dbReference>
<dbReference type="InterPro" id="IPR036249">
    <property type="entry name" value="Thioredoxin-like_sf"/>
</dbReference>